<evidence type="ECO:0000256" key="2">
    <source>
        <dbReference type="ARBA" id="ARBA00022723"/>
    </source>
</evidence>
<evidence type="ECO:0000313" key="9">
    <source>
        <dbReference type="Proteomes" id="UP000320475"/>
    </source>
</evidence>
<evidence type="ECO:0000256" key="1">
    <source>
        <dbReference type="ARBA" id="ARBA00009390"/>
    </source>
</evidence>
<dbReference type="Proteomes" id="UP000317494">
    <property type="component" value="Unassembled WGS sequence"/>
</dbReference>
<reference evidence="8 9" key="1">
    <citation type="journal article" date="2019" name="Sci. Rep.">
        <title>Comparative genomics of chytrid fungi reveal insights into the obligate biotrophic and pathogenic lifestyle of Synchytrium endobioticum.</title>
        <authorList>
            <person name="van de Vossenberg B.T.L.H."/>
            <person name="Warris S."/>
            <person name="Nguyen H.D.T."/>
            <person name="van Gent-Pelzer M.P.E."/>
            <person name="Joly D.L."/>
            <person name="van de Geest H.C."/>
            <person name="Bonants P.J.M."/>
            <person name="Smith D.S."/>
            <person name="Levesque C.A."/>
            <person name="van der Lee T.A.J."/>
        </authorList>
    </citation>
    <scope>NUCLEOTIDE SEQUENCE [LARGE SCALE GENOMIC DNA]</scope>
    <source>
        <strain evidence="7 9">LEV6574</strain>
        <strain evidence="6 8">MB42</strain>
    </source>
</reference>
<comment type="similarity">
    <text evidence="1">Belongs to the transglutaminase-like superfamily. PNGase family.</text>
</comment>
<gene>
    <name evidence="7" type="ORF">SeLEV6574_g00893</name>
    <name evidence="6" type="ORF">SeMB42_g04160</name>
</gene>
<dbReference type="Gene3D" id="2.20.25.10">
    <property type="match status" value="1"/>
</dbReference>
<sequence>MATGTALGKDAINELATILTERFRAIMDEQRRHRPPQTRVSKKKLAFRARLERELDRQAIYDSQDRQDKAREYLPVEKLHAGARQTCEADSERDFQEELMKSMMKWFKNDFFKWVNSPECDYCLSATQAFGNAPPNAEELKWQADRVELYECTICGKLSRFPRYNNPLKLLSTQRGRCGEWANVFMLLCKTMGFECRYVLDFTDHVWVEWRHDRKNRWIHVDCCEGETAFDTPLMYEQGWGKKLGYIFAFGTYEVVDVIRRYTGNMIDVQTRRTEVSESWLSETLKDITSKRSERLPESIRQDLQKRREEEEFELAQPHIRALRPEELLGRQSGSVSWKLEREEVGSEIKSTSSKKKQKQKQKLDIPAQEVNGDNTGGSSSQGEDSQVATRSLLTSPLTPGTAAAIVFAKAKDKGKDKEDDLKGRLIARSPTKAISGLSVALAGSANIARINKPNSSPSSIKPLIQLTPSQPNGDSSGDSSSQGEDNQITTGSLLTSPLIPGTAAAKGKGRDNDDNSRKF</sequence>
<dbReference type="STRING" id="286115.A0A507DFS6"/>
<dbReference type="AlphaFoldDB" id="A0A507DFS6"/>
<dbReference type="EMBL" id="QEAM01000018">
    <property type="protein sequence ID" value="TPX50414.1"/>
    <property type="molecule type" value="Genomic_DNA"/>
</dbReference>
<feature type="region of interest" description="Disordered" evidence="4">
    <location>
        <begin position="452"/>
        <end position="520"/>
    </location>
</feature>
<dbReference type="GO" id="GO:0005634">
    <property type="term" value="C:nucleus"/>
    <property type="evidence" value="ECO:0007669"/>
    <property type="project" value="TreeGrafter"/>
</dbReference>
<feature type="compositionally biased region" description="Polar residues" evidence="4">
    <location>
        <begin position="372"/>
        <end position="396"/>
    </location>
</feature>
<dbReference type="Pfam" id="PF01841">
    <property type="entry name" value="Transglut_core"/>
    <property type="match status" value="1"/>
</dbReference>
<evidence type="ECO:0000313" key="8">
    <source>
        <dbReference type="Proteomes" id="UP000317494"/>
    </source>
</evidence>
<dbReference type="Proteomes" id="UP000320475">
    <property type="component" value="Unassembled WGS sequence"/>
</dbReference>
<feature type="region of interest" description="Disordered" evidence="4">
    <location>
        <begin position="340"/>
        <end position="396"/>
    </location>
</feature>
<dbReference type="OrthoDB" id="409136at2759"/>
<feature type="compositionally biased region" description="Low complexity" evidence="4">
    <location>
        <begin position="452"/>
        <end position="488"/>
    </location>
</feature>
<dbReference type="EMBL" id="QEAN01000163">
    <property type="protein sequence ID" value="TPX44935.1"/>
    <property type="molecule type" value="Genomic_DNA"/>
</dbReference>
<keyword evidence="3" id="KW-0862">Zinc</keyword>
<evidence type="ECO:0000256" key="3">
    <source>
        <dbReference type="ARBA" id="ARBA00022833"/>
    </source>
</evidence>
<dbReference type="FunFam" id="2.20.25.10:FF:000011">
    <property type="entry name" value="peptide-N(4)-(N-acetyl-beta- glucosaminyl)asparagine amidase"/>
    <property type="match status" value="1"/>
</dbReference>
<evidence type="ECO:0000259" key="5">
    <source>
        <dbReference type="SMART" id="SM00460"/>
    </source>
</evidence>
<keyword evidence="2" id="KW-0479">Metal-binding</keyword>
<dbReference type="VEuPathDB" id="FungiDB:SeMB42_g04160"/>
<dbReference type="SUPFAM" id="SSF54001">
    <property type="entry name" value="Cysteine proteinases"/>
    <property type="match status" value="1"/>
</dbReference>
<proteinExistence type="inferred from homology"/>
<dbReference type="InterPro" id="IPR002931">
    <property type="entry name" value="Transglutaminase-like"/>
</dbReference>
<dbReference type="GO" id="GO:0046872">
    <property type="term" value="F:metal ion binding"/>
    <property type="evidence" value="ECO:0007669"/>
    <property type="project" value="UniProtKB-KW"/>
</dbReference>
<evidence type="ECO:0000256" key="4">
    <source>
        <dbReference type="SAM" id="MobiDB-lite"/>
    </source>
</evidence>
<dbReference type="InterPro" id="IPR038765">
    <property type="entry name" value="Papain-like_cys_pep_sf"/>
</dbReference>
<evidence type="ECO:0000313" key="6">
    <source>
        <dbReference type="EMBL" id="TPX44935.1"/>
    </source>
</evidence>
<dbReference type="GO" id="GO:0006516">
    <property type="term" value="P:glycoprotein catabolic process"/>
    <property type="evidence" value="ECO:0007669"/>
    <property type="project" value="TreeGrafter"/>
</dbReference>
<evidence type="ECO:0000313" key="7">
    <source>
        <dbReference type="EMBL" id="TPX50414.1"/>
    </source>
</evidence>
<dbReference type="PANTHER" id="PTHR12143:SF19">
    <property type="entry name" value="PEPTIDE-N(4)-(N-ACETYL-BETA-GLUCOSAMINYL)ASPARAGINE AMIDASE"/>
    <property type="match status" value="1"/>
</dbReference>
<keyword evidence="8" id="KW-1185">Reference proteome</keyword>
<dbReference type="InterPro" id="IPR050883">
    <property type="entry name" value="PNGase"/>
</dbReference>
<protein>
    <recommendedName>
        <fullName evidence="5">Transglutaminase-like domain-containing protein</fullName>
    </recommendedName>
</protein>
<organism evidence="7 9">
    <name type="scientific">Synchytrium endobioticum</name>
    <dbReference type="NCBI Taxonomy" id="286115"/>
    <lineage>
        <taxon>Eukaryota</taxon>
        <taxon>Fungi</taxon>
        <taxon>Fungi incertae sedis</taxon>
        <taxon>Chytridiomycota</taxon>
        <taxon>Chytridiomycota incertae sedis</taxon>
        <taxon>Chytridiomycetes</taxon>
        <taxon>Synchytriales</taxon>
        <taxon>Synchytriaceae</taxon>
        <taxon>Synchytrium</taxon>
    </lineage>
</organism>
<comment type="caution">
    <text evidence="7">The sequence shown here is derived from an EMBL/GenBank/DDBJ whole genome shotgun (WGS) entry which is preliminary data.</text>
</comment>
<feature type="domain" description="Transglutaminase-like" evidence="5">
    <location>
        <begin position="170"/>
        <end position="225"/>
    </location>
</feature>
<dbReference type="Gene3D" id="3.10.620.30">
    <property type="match status" value="1"/>
</dbReference>
<dbReference type="PANTHER" id="PTHR12143">
    <property type="entry name" value="PEPTIDE N-GLYCANASE PNGASE -RELATED"/>
    <property type="match status" value="1"/>
</dbReference>
<dbReference type="SMART" id="SM00460">
    <property type="entry name" value="TGc"/>
    <property type="match status" value="1"/>
</dbReference>
<name>A0A507DFS6_9FUNG</name>
<feature type="compositionally biased region" description="Basic and acidic residues" evidence="4">
    <location>
        <begin position="509"/>
        <end position="520"/>
    </location>
</feature>
<accession>A0A507DFS6</accession>
<dbReference type="GO" id="GO:0005829">
    <property type="term" value="C:cytosol"/>
    <property type="evidence" value="ECO:0007669"/>
    <property type="project" value="TreeGrafter"/>
</dbReference>
<dbReference type="GO" id="GO:0000224">
    <property type="term" value="F:peptide-N4-(N-acetyl-beta-glucosaminyl)asparagine amidase activity"/>
    <property type="evidence" value="ECO:0007669"/>
    <property type="project" value="TreeGrafter"/>
</dbReference>